<reference evidence="6" key="1">
    <citation type="journal article" date="2023" name="Comput. Struct. Biotechnol. J.">
        <title>Discovery of a novel marine Bacteroidetes with a rich repertoire of carbohydrate-active enzymes.</title>
        <authorList>
            <person name="Chen B."/>
            <person name="Liu G."/>
            <person name="Chen Q."/>
            <person name="Wang H."/>
            <person name="Liu L."/>
            <person name="Tang K."/>
        </authorList>
    </citation>
    <scope>NUCLEOTIDE SEQUENCE</scope>
    <source>
        <strain evidence="6">TK19036</strain>
    </source>
</reference>
<organism evidence="6">
    <name type="scientific">Roseihalotalea indica</name>
    <dbReference type="NCBI Taxonomy" id="2867963"/>
    <lineage>
        <taxon>Bacteria</taxon>
        <taxon>Pseudomonadati</taxon>
        <taxon>Bacteroidota</taxon>
        <taxon>Cytophagia</taxon>
        <taxon>Cytophagales</taxon>
        <taxon>Catalimonadaceae</taxon>
        <taxon>Roseihalotalea</taxon>
    </lineage>
</organism>
<evidence type="ECO:0000256" key="3">
    <source>
        <dbReference type="ARBA" id="ARBA00013254"/>
    </source>
</evidence>
<dbReference type="InterPro" id="IPR051044">
    <property type="entry name" value="MAG_DAG_Lipase"/>
</dbReference>
<dbReference type="PANTHER" id="PTHR11614">
    <property type="entry name" value="PHOSPHOLIPASE-RELATED"/>
    <property type="match status" value="1"/>
</dbReference>
<reference evidence="6" key="2">
    <citation type="journal article" date="2024" name="Antonie Van Leeuwenhoek">
        <title>Roseihalotalea indica gen. nov., sp. nov., a halophilic Bacteroidetes from mesopelagic Southwest Indian Ocean with higher carbohydrate metabolic potential.</title>
        <authorList>
            <person name="Chen B."/>
            <person name="Zhang M."/>
            <person name="Lin D."/>
            <person name="Ye J."/>
            <person name="Tang K."/>
        </authorList>
    </citation>
    <scope>NUCLEOTIDE SEQUENCE</scope>
    <source>
        <strain evidence="6">TK19036</strain>
    </source>
</reference>
<comment type="similarity">
    <text evidence="2">Belongs to the AB hydrolase superfamily.</text>
</comment>
<dbReference type="SUPFAM" id="SSF53474">
    <property type="entry name" value="alpha/beta-Hydrolases"/>
    <property type="match status" value="1"/>
</dbReference>
<feature type="domain" description="Serine aminopeptidase S33" evidence="5">
    <location>
        <begin position="30"/>
        <end position="267"/>
    </location>
</feature>
<dbReference type="InterPro" id="IPR029058">
    <property type="entry name" value="AB_hydrolase_fold"/>
</dbReference>
<dbReference type="PRINTS" id="PR00111">
    <property type="entry name" value="ABHYDROLASE"/>
</dbReference>
<dbReference type="InterPro" id="IPR000073">
    <property type="entry name" value="AB_hydrolase_1"/>
</dbReference>
<evidence type="ECO:0000256" key="2">
    <source>
        <dbReference type="ARBA" id="ARBA00008645"/>
    </source>
</evidence>
<dbReference type="Gene3D" id="3.40.50.1820">
    <property type="entry name" value="alpha/beta hydrolase"/>
    <property type="match status" value="1"/>
</dbReference>
<dbReference type="EC" id="3.1.1.23" evidence="3"/>
<evidence type="ECO:0000256" key="4">
    <source>
        <dbReference type="ARBA" id="ARBA00071261"/>
    </source>
</evidence>
<evidence type="ECO:0000259" key="5">
    <source>
        <dbReference type="Pfam" id="PF12146"/>
    </source>
</evidence>
<protein>
    <recommendedName>
        <fullName evidence="4">Monoacylglycerol lipase</fullName>
        <ecNumber evidence="3">3.1.1.23</ecNumber>
    </recommendedName>
</protein>
<sequence length="285" mass="32293">MNDYTNTTDLLISSQDGFSLFYQRWLPSENTRRVLVFQHGLGEHSDRYQNLIQAFSGTGTAFYALDARGHGRSGGKRGHVDHFGQFIDDLHDLIKRARQEHDNQKVFLLGHSMGGAIVLKYAITEKYQEDLRGLVVSSPAIEPVMDLTKKMQKQAAAVLSRILPSFTTNAYLDVQNLSHNPHVVTAYQADPLVHPQSSAQLGHAMFTVHRDIYQNASSLTIPVYLIHGTADRIANVESTQKFYELLTTPDKTLNLYEGLYHETMNERAEDRNRVLNELKTWVLAH</sequence>
<dbReference type="AlphaFoldDB" id="A0AA49JJC3"/>
<name>A0AA49JJC3_9BACT</name>
<dbReference type="InterPro" id="IPR022742">
    <property type="entry name" value="Hydrolase_4"/>
</dbReference>
<gene>
    <name evidence="6" type="ORF">K4G66_12780</name>
</gene>
<dbReference type="EMBL" id="CP120682">
    <property type="protein sequence ID" value="WKN39567.1"/>
    <property type="molecule type" value="Genomic_DNA"/>
</dbReference>
<dbReference type="FunFam" id="3.40.50.1820:FF:000117">
    <property type="entry name" value="Monoglyceride lipase, putative"/>
    <property type="match status" value="1"/>
</dbReference>
<proteinExistence type="inferred from homology"/>
<dbReference type="Pfam" id="PF12146">
    <property type="entry name" value="Hydrolase_4"/>
    <property type="match status" value="1"/>
</dbReference>
<evidence type="ECO:0000313" key="6">
    <source>
        <dbReference type="EMBL" id="WKN39567.1"/>
    </source>
</evidence>
<accession>A0AA49JJC3</accession>
<dbReference type="GO" id="GO:0047372">
    <property type="term" value="F:monoacylglycerol lipase activity"/>
    <property type="evidence" value="ECO:0007669"/>
    <property type="project" value="UniProtKB-EC"/>
</dbReference>
<comment type="catalytic activity">
    <reaction evidence="1">
        <text>Hydrolyzes glycerol monoesters of long-chain fatty acids.</text>
        <dbReference type="EC" id="3.1.1.23"/>
    </reaction>
</comment>
<evidence type="ECO:0000256" key="1">
    <source>
        <dbReference type="ARBA" id="ARBA00001613"/>
    </source>
</evidence>